<feature type="domain" description="Putative phage tail fibre N-terminal" evidence="1">
    <location>
        <begin position="5"/>
        <end position="111"/>
    </location>
</feature>
<dbReference type="InterPro" id="IPR058970">
    <property type="entry name" value="Phage_phiTE_241_C"/>
</dbReference>
<dbReference type="KEGG" id="vg:26522997"/>
<dbReference type="Pfam" id="PF26209">
    <property type="entry name" value="Phage_phiTE_241_C"/>
    <property type="match status" value="1"/>
</dbReference>
<sequence length="586" mass="59675">MADTTQFEQAVDQVIEDSERLHKVVNGSAIDTVIVEDGSTIPTLRKALLDNVYFKTPPQPWVAGTQATVFNQLYSFTNSAGTFWWYAPGASPSTPITLPADPSTSTAWKVYNDSVVVSEKFAPLNTPAFVGSPTAPTPAQGSNSGAIATTAFVNLAVAAAINSLAGSSPSYAALTVVGASTLNTLVVSGTSQFGGTLDASGVLGKFQKISLSGQTATLSFDYTAASNYLKTIISPNSVQTNNLTSAVIVNGTASADNTTMSLTGVGNNTFDYVYIRGNSSKASTEPRLKVTGTTELENVRVTGSLSGVNVGVDGLDILPNSIITTTTAEIGSDLTVNGITTLGSTTIQDLGVVSSLTVDGNSTLTGGFTAGSASSVAGNLSITGLLAVTGEATVSTNLTVTGNANLNNGGTGTTTVNNLNVLGTLTGVSIDVNGKDINPNSVLATTTIEAYGSLKGASLVITGEATAPKVTANFVGTTPGSVTTPSVGTTWTPGGTGSDLTKMNNIYNVDVTNTLTIGPWANLGSAFTATIYLFQDATGGHAVTLDASYKIINGGAISTTANSVTILQVTYCGRGTVYDVAVYQRP</sequence>
<dbReference type="Proteomes" id="UP000203990">
    <property type="component" value="Segment"/>
</dbReference>
<dbReference type="OrthoDB" id="2710at10239"/>
<dbReference type="InterPro" id="IPR058969">
    <property type="entry name" value="Phage_phiTE_241_N"/>
</dbReference>
<accession>A0A0S1S3G6</accession>
<proteinExistence type="predicted"/>
<evidence type="ECO:0000313" key="3">
    <source>
        <dbReference type="EMBL" id="ALM02434.1"/>
    </source>
</evidence>
<organism evidence="3 4">
    <name type="scientific">Klebsiella phage vB_KpnM_KB57</name>
    <dbReference type="NCBI Taxonomy" id="1719140"/>
    <lineage>
        <taxon>Viruses</taxon>
        <taxon>Duplodnaviria</taxon>
        <taxon>Heunggongvirae</taxon>
        <taxon>Uroviricota</taxon>
        <taxon>Caudoviricetes</taxon>
        <taxon>Vequintavirinae</taxon>
        <taxon>Mydovirus</taxon>
        <taxon>Mydovirus KB57</taxon>
    </lineage>
</organism>
<gene>
    <name evidence="3" type="ORF">KB57_041</name>
</gene>
<evidence type="ECO:0000259" key="2">
    <source>
        <dbReference type="Pfam" id="PF26209"/>
    </source>
</evidence>
<evidence type="ECO:0000259" key="1">
    <source>
        <dbReference type="Pfam" id="PF26208"/>
    </source>
</evidence>
<keyword evidence="4" id="KW-1185">Reference proteome</keyword>
<dbReference type="RefSeq" id="YP_009187654.1">
    <property type="nucleotide sequence ID" value="NC_028659.1"/>
</dbReference>
<protein>
    <submittedName>
        <fullName evidence="3">Putative tail fiber protein</fullName>
    </submittedName>
</protein>
<feature type="domain" description="Putative phage tail fibre C-terminal" evidence="2">
    <location>
        <begin position="504"/>
        <end position="575"/>
    </location>
</feature>
<dbReference type="Pfam" id="PF26208">
    <property type="entry name" value="Phage_phiTE_241_N"/>
    <property type="match status" value="1"/>
</dbReference>
<dbReference type="GeneID" id="26522997"/>
<dbReference type="EMBL" id="KT934943">
    <property type="protein sequence ID" value="ALM02434.1"/>
    <property type="molecule type" value="Genomic_DNA"/>
</dbReference>
<name>A0A0S1S3G6_9CAUD</name>
<reference evidence="3 4" key="1">
    <citation type="submission" date="2015-10" db="EMBL/GenBank/DDBJ databases">
        <title>Complete genome sequence of Klebsiella pneumoniae bacteriophage vB_KpnM_KB57.</title>
        <authorList>
            <person name="Volozhantsev N.V."/>
            <person name="Popova A.V."/>
            <person name="Krasilnikova V.M."/>
            <person name="Bogun A.G."/>
        </authorList>
    </citation>
    <scope>NUCLEOTIDE SEQUENCE [LARGE SCALE GENOMIC DNA]</scope>
</reference>
<evidence type="ECO:0000313" key="4">
    <source>
        <dbReference type="Proteomes" id="UP000203990"/>
    </source>
</evidence>